<sequence length="74" mass="8722">MAKNKKETANMEKYNSVLDEIEADFEEKSDKKMFWKNIRQNEDCSDLTVAQDLSVSIMTIFEIESIEMKEGFIY</sequence>
<feature type="coiled-coil region" evidence="1">
    <location>
        <begin position="4"/>
        <end position="31"/>
    </location>
</feature>
<proteinExistence type="predicted"/>
<protein>
    <submittedName>
        <fullName evidence="2">Uncharacterized protein</fullName>
    </submittedName>
</protein>
<gene>
    <name evidence="2" type="ORF">G3570_05560</name>
</gene>
<dbReference type="RefSeq" id="WP_165140142.1">
    <property type="nucleotide sequence ID" value="NZ_JAALLT010000002.1"/>
</dbReference>
<name>A0A6M1SZW7_9BACT</name>
<keyword evidence="3" id="KW-1185">Reference proteome</keyword>
<evidence type="ECO:0000256" key="1">
    <source>
        <dbReference type="SAM" id="Coils"/>
    </source>
</evidence>
<organism evidence="2 3">
    <name type="scientific">Halalkalibaculum roseum</name>
    <dbReference type="NCBI Taxonomy" id="2709311"/>
    <lineage>
        <taxon>Bacteria</taxon>
        <taxon>Pseudomonadati</taxon>
        <taxon>Balneolota</taxon>
        <taxon>Balneolia</taxon>
        <taxon>Balneolales</taxon>
        <taxon>Balneolaceae</taxon>
        <taxon>Halalkalibaculum</taxon>
    </lineage>
</organism>
<evidence type="ECO:0000313" key="2">
    <source>
        <dbReference type="EMBL" id="NGP76087.1"/>
    </source>
</evidence>
<reference evidence="2 3" key="1">
    <citation type="submission" date="2020-02" db="EMBL/GenBank/DDBJ databases">
        <title>Balneolaceae bacterium YR4-1, complete genome.</title>
        <authorList>
            <person name="Li Y."/>
            <person name="Wu S."/>
        </authorList>
    </citation>
    <scope>NUCLEOTIDE SEQUENCE [LARGE SCALE GENOMIC DNA]</scope>
    <source>
        <strain evidence="2 3">YR4-1</strain>
    </source>
</reference>
<dbReference type="EMBL" id="JAALLT010000002">
    <property type="protein sequence ID" value="NGP76087.1"/>
    <property type="molecule type" value="Genomic_DNA"/>
</dbReference>
<comment type="caution">
    <text evidence="2">The sequence shown here is derived from an EMBL/GenBank/DDBJ whole genome shotgun (WGS) entry which is preliminary data.</text>
</comment>
<keyword evidence="1" id="KW-0175">Coiled coil</keyword>
<dbReference type="Proteomes" id="UP000473278">
    <property type="component" value="Unassembled WGS sequence"/>
</dbReference>
<accession>A0A6M1SZW7</accession>
<dbReference type="AlphaFoldDB" id="A0A6M1SZW7"/>
<evidence type="ECO:0000313" key="3">
    <source>
        <dbReference type="Proteomes" id="UP000473278"/>
    </source>
</evidence>